<dbReference type="Proteomes" id="UP000199076">
    <property type="component" value="Unassembled WGS sequence"/>
</dbReference>
<evidence type="ECO:0000256" key="1">
    <source>
        <dbReference type="SAM" id="MobiDB-lite"/>
    </source>
</evidence>
<keyword evidence="3" id="KW-1185">Reference proteome</keyword>
<proteinExistence type="predicted"/>
<feature type="region of interest" description="Disordered" evidence="1">
    <location>
        <begin position="22"/>
        <end position="47"/>
    </location>
</feature>
<dbReference type="AlphaFoldDB" id="A0A1G7G1R8"/>
<organism evidence="2 3">
    <name type="scientific">Halorientalis regularis</name>
    <dbReference type="NCBI Taxonomy" id="660518"/>
    <lineage>
        <taxon>Archaea</taxon>
        <taxon>Methanobacteriati</taxon>
        <taxon>Methanobacteriota</taxon>
        <taxon>Stenosarchaea group</taxon>
        <taxon>Halobacteria</taxon>
        <taxon>Halobacteriales</taxon>
        <taxon>Haloarculaceae</taxon>
        <taxon>Halorientalis</taxon>
    </lineage>
</organism>
<accession>A0A1G7G1R8</accession>
<sequence length="124" mass="12967">MSRSALLKYPVATVRVPTDELTAGEARQAVPPEVPSFTYEPPEGGDLGTLTTEVTSDTDADTLLAQPQEAPGLFTDRVGNFADDETIGAGTTLEVAADPASEAVRIFASDDGATGEVTRWQGPE</sequence>
<dbReference type="STRING" id="660518.SAMN05216218_101457"/>
<evidence type="ECO:0000313" key="3">
    <source>
        <dbReference type="Proteomes" id="UP000199076"/>
    </source>
</evidence>
<dbReference type="EMBL" id="FNBK01000001">
    <property type="protein sequence ID" value="SDE82114.1"/>
    <property type="molecule type" value="Genomic_DNA"/>
</dbReference>
<gene>
    <name evidence="2" type="ORF">SAMN05216218_101457</name>
</gene>
<name>A0A1G7G1R8_9EURY</name>
<evidence type="ECO:0000313" key="2">
    <source>
        <dbReference type="EMBL" id="SDE82114.1"/>
    </source>
</evidence>
<reference evidence="3" key="1">
    <citation type="submission" date="2016-10" db="EMBL/GenBank/DDBJ databases">
        <authorList>
            <person name="Varghese N."/>
            <person name="Submissions S."/>
        </authorList>
    </citation>
    <scope>NUCLEOTIDE SEQUENCE [LARGE SCALE GENOMIC DNA]</scope>
    <source>
        <strain evidence="3">IBRC-M 10760</strain>
    </source>
</reference>
<protein>
    <submittedName>
        <fullName evidence="2">Uncharacterized protein</fullName>
    </submittedName>
</protein>